<dbReference type="AlphaFoldDB" id="A0A3P5WZ63"/>
<dbReference type="RefSeq" id="WP_124090613.1">
    <property type="nucleotide sequence ID" value="NZ_CBCRYA010000012.1"/>
</dbReference>
<evidence type="ECO:0000313" key="4">
    <source>
        <dbReference type="Proteomes" id="UP000280861"/>
    </source>
</evidence>
<name>A0A3P5WZ63_9MICC</name>
<evidence type="ECO:0000256" key="2">
    <source>
        <dbReference type="SAM" id="SignalP"/>
    </source>
</evidence>
<keyword evidence="3" id="KW-0675">Receptor</keyword>
<feature type="signal peptide" evidence="2">
    <location>
        <begin position="1"/>
        <end position="29"/>
    </location>
</feature>
<dbReference type="CDD" id="cd07012">
    <property type="entry name" value="PBP2_Bug_TTT"/>
    <property type="match status" value="1"/>
</dbReference>
<evidence type="ECO:0000256" key="1">
    <source>
        <dbReference type="ARBA" id="ARBA00006987"/>
    </source>
</evidence>
<dbReference type="EMBL" id="UXAU01000011">
    <property type="protein sequence ID" value="VDC20859.1"/>
    <property type="molecule type" value="Genomic_DNA"/>
</dbReference>
<sequence length="336" mass="34647">MKKLSALTSAAFAAAAVLALTACGGQTGAASNAATADFPKAGATIEWIVPSAAGAGNDILARIIAPAMQADLGANVKVVNKEGGSQVVGLNYVAQAKPDGLTFGNTNIPSILGRYLDPSKKAAFSRDSFTPIGSFATNSVVIGVNKDSPYGTIKELFDAVKAAPGTITVGTDSRAGDDHINLRLLEKALGLDFNIVHYNSGADKVAAIVSGEVDFALGGVSSFFGQYKSGDIKLLTVIEDNPSPFVPDVPTLKSAGYDVDPMASNFALSVPAKTPANVVAALEASLKKAAEDPAVQDKLKGAATQPAWVTASDTSTLWKEREALIKPIVDELLQEK</sequence>
<accession>A0A3P5WZ63</accession>
<evidence type="ECO:0000313" key="3">
    <source>
        <dbReference type="EMBL" id="VDC20859.1"/>
    </source>
</evidence>
<dbReference type="OrthoDB" id="8627412at2"/>
<feature type="chain" id="PRO_5017997575" evidence="2">
    <location>
        <begin position="30"/>
        <end position="336"/>
    </location>
</feature>
<dbReference type="InterPro" id="IPR042100">
    <property type="entry name" value="Bug_dom1"/>
</dbReference>
<dbReference type="Proteomes" id="UP000280861">
    <property type="component" value="Unassembled WGS sequence"/>
</dbReference>
<dbReference type="InterPro" id="IPR005064">
    <property type="entry name" value="BUG"/>
</dbReference>
<gene>
    <name evidence="3" type="ORF">PSET11_00604</name>
</gene>
<proteinExistence type="inferred from homology"/>
<comment type="similarity">
    <text evidence="1">Belongs to the UPF0065 (bug) family.</text>
</comment>
<dbReference type="PIRSF" id="PIRSF017082">
    <property type="entry name" value="YflP"/>
    <property type="match status" value="1"/>
</dbReference>
<keyword evidence="2" id="KW-0732">Signal</keyword>
<protein>
    <submittedName>
        <fullName evidence="3">Tripartite tricarboxylate transporter family receptor</fullName>
    </submittedName>
</protein>
<dbReference type="PANTHER" id="PTHR42928:SF5">
    <property type="entry name" value="BLR1237 PROTEIN"/>
    <property type="match status" value="1"/>
</dbReference>
<dbReference type="Gene3D" id="3.40.190.10">
    <property type="entry name" value="Periplasmic binding protein-like II"/>
    <property type="match status" value="1"/>
</dbReference>
<dbReference type="SUPFAM" id="SSF53850">
    <property type="entry name" value="Periplasmic binding protein-like II"/>
    <property type="match status" value="1"/>
</dbReference>
<dbReference type="PROSITE" id="PS51257">
    <property type="entry name" value="PROKAR_LIPOPROTEIN"/>
    <property type="match status" value="1"/>
</dbReference>
<keyword evidence="4" id="KW-1185">Reference proteome</keyword>
<dbReference type="Gene3D" id="3.40.190.150">
    <property type="entry name" value="Bordetella uptake gene, domain 1"/>
    <property type="match status" value="1"/>
</dbReference>
<organism evidence="3 4">
    <name type="scientific">Arthrobacter ulcerisalmonis</name>
    <dbReference type="NCBI Taxonomy" id="2483813"/>
    <lineage>
        <taxon>Bacteria</taxon>
        <taxon>Bacillati</taxon>
        <taxon>Actinomycetota</taxon>
        <taxon>Actinomycetes</taxon>
        <taxon>Micrococcales</taxon>
        <taxon>Micrococcaceae</taxon>
        <taxon>Arthrobacter</taxon>
    </lineage>
</organism>
<dbReference type="Pfam" id="PF03401">
    <property type="entry name" value="TctC"/>
    <property type="match status" value="1"/>
</dbReference>
<dbReference type="PANTHER" id="PTHR42928">
    <property type="entry name" value="TRICARBOXYLATE-BINDING PROTEIN"/>
    <property type="match status" value="1"/>
</dbReference>
<reference evidence="3 4" key="1">
    <citation type="submission" date="2018-11" db="EMBL/GenBank/DDBJ databases">
        <authorList>
            <person name="Criscuolo A."/>
        </authorList>
    </citation>
    <scope>NUCLEOTIDE SEQUENCE [LARGE SCALE GENOMIC DNA]</scope>
    <source>
        <strain evidence="3">AT11b</strain>
    </source>
</reference>